<dbReference type="Gene3D" id="3.90.190.10">
    <property type="entry name" value="Protein tyrosine phosphatase superfamily"/>
    <property type="match status" value="1"/>
</dbReference>
<comment type="caution">
    <text evidence="2">The sequence shown here is derived from an EMBL/GenBank/DDBJ whole genome shotgun (WGS) entry which is preliminary data.</text>
</comment>
<accession>A0ABP8Z218</accession>
<dbReference type="RefSeq" id="WP_345527741.1">
    <property type="nucleotide sequence ID" value="NZ_BAABKN010000019.1"/>
</dbReference>
<dbReference type="InterPro" id="IPR029021">
    <property type="entry name" value="Prot-tyrosine_phosphatase-like"/>
</dbReference>
<dbReference type="SUPFAM" id="SSF52799">
    <property type="entry name" value="(Phosphotyrosine protein) phosphatases II"/>
    <property type="match status" value="1"/>
</dbReference>
<evidence type="ECO:0000313" key="2">
    <source>
        <dbReference type="EMBL" id="GAA4744273.1"/>
    </source>
</evidence>
<dbReference type="EMBL" id="BAABKN010000019">
    <property type="protein sequence ID" value="GAA4744273.1"/>
    <property type="molecule type" value="Genomic_DNA"/>
</dbReference>
<dbReference type="PROSITE" id="PS50056">
    <property type="entry name" value="TYR_PHOSPHATASE_2"/>
    <property type="match status" value="1"/>
</dbReference>
<dbReference type="InterPro" id="IPR000387">
    <property type="entry name" value="Tyr_Pase_dom"/>
</dbReference>
<reference evidence="3" key="1">
    <citation type="journal article" date="2019" name="Int. J. Syst. Evol. Microbiol.">
        <title>The Global Catalogue of Microorganisms (GCM) 10K type strain sequencing project: providing services to taxonomists for standard genome sequencing and annotation.</title>
        <authorList>
            <consortium name="The Broad Institute Genomics Platform"/>
            <consortium name="The Broad Institute Genome Sequencing Center for Infectious Disease"/>
            <person name="Wu L."/>
            <person name="Ma J."/>
        </authorList>
    </citation>
    <scope>NUCLEOTIDE SEQUENCE [LARGE SCALE GENOMIC DNA]</scope>
    <source>
        <strain evidence="3">JCM 18532</strain>
    </source>
</reference>
<dbReference type="Proteomes" id="UP001499882">
    <property type="component" value="Unassembled WGS sequence"/>
</dbReference>
<evidence type="ECO:0000313" key="3">
    <source>
        <dbReference type="Proteomes" id="UP001499882"/>
    </source>
</evidence>
<gene>
    <name evidence="2" type="ORF">GCM10023350_31200</name>
</gene>
<feature type="domain" description="Tyrosine specific protein phosphatases" evidence="1">
    <location>
        <begin position="99"/>
        <end position="166"/>
    </location>
</feature>
<name>A0ABP8Z218_9ACTN</name>
<sequence>MLCHSCYAEPSSMPDCVACRGTGRATSMPLCADPWNEVVPGLFQGGHDVRSQSGTACVVDDEFDLVVSLTTREGYGPAAGVEHVVLRLADAAIDPATAVRVDEAARRVAAAVRGGSSVLVRCSGGLNRSGLVVASALIELGRTPDEAISLVREARGPWALTNPGFVAHLRGLPAPRPAS</sequence>
<keyword evidence="3" id="KW-1185">Reference proteome</keyword>
<proteinExistence type="predicted"/>
<organism evidence="2 3">
    <name type="scientific">Nocardioides endophyticus</name>
    <dbReference type="NCBI Taxonomy" id="1353775"/>
    <lineage>
        <taxon>Bacteria</taxon>
        <taxon>Bacillati</taxon>
        <taxon>Actinomycetota</taxon>
        <taxon>Actinomycetes</taxon>
        <taxon>Propionibacteriales</taxon>
        <taxon>Nocardioidaceae</taxon>
        <taxon>Nocardioides</taxon>
    </lineage>
</organism>
<protein>
    <submittedName>
        <fullName evidence="2">Dual specificity protein phosphatase family protein</fullName>
    </submittedName>
</protein>
<evidence type="ECO:0000259" key="1">
    <source>
        <dbReference type="PROSITE" id="PS50056"/>
    </source>
</evidence>